<feature type="disulfide bond" evidence="13">
    <location>
        <begin position="171"/>
        <end position="180"/>
    </location>
</feature>
<feature type="disulfide bond" evidence="12">
    <location>
        <begin position="421"/>
        <end position="430"/>
    </location>
</feature>
<dbReference type="FunFam" id="2.10.25.10:FF:000431">
    <property type="entry name" value="Delta-like protein"/>
    <property type="match status" value="1"/>
</dbReference>
<feature type="transmembrane region" description="Helical" evidence="16">
    <location>
        <begin position="1076"/>
        <end position="1101"/>
    </location>
</feature>
<comment type="caution">
    <text evidence="12">Lacks conserved residue(s) required for the propagation of feature annotation.</text>
</comment>
<sequence length="1237" mass="135064">MLVLCISALLVVTFLEYTSGSGYFEIQITTIQNPRGEVLNGTCCDGVRSLNGSCKDECDTFFRVCLKEYQSRVTFDGSCTFGNKTSAILGGNTFTYPSDYNRTRLKLPFDFAWTRSYTLILEAWDLDTMAYGGQLIERAAHSGIILPGQDWHTITHNGPTASLIYRIRVVCDAHYYNTTCTKFCRPRNDHFGHYTCDKNGDKVCMQGWMGNNCEKAICKTGCSHGSCDSPGECRCSYGWQGALCDQCIPYPGCKHGSCNGSPWSCECDMNWGGILCDKDLNYCGRHHPCLNGGICKNTAPDSYQCTCYEGFSGVNCEIAEHACSTQPCKNGASCIDTMGGFICTCAPGWTGAFCEDNVNECASDPCLHGGTCVDDVNSYRCLCPSGWGGAHCQLDSDECTGSPCVNAHSCEDLQGGYRCHCQTGWTGQNCDININDCHHQCQNGGHCVDLVNSYHCACMPGYTGRHCETEICECCSSPCQNGATCHEQVAGYTCECQVGYTGFNCQVDVDPCHPNPCLNGASCFNVQGDYYCHCQDHWEGRHCENTRSTCSSGSCQVIDSCTIALQSNHTETGGVQLISSNVCGKHGMCISKPDGTFTCACDLGFMGAYCQENVNDCKANPCLNGGTCIDGINSYQCICKEGWEGIHCNINKNECSPNPCRNGGFCMDLVADFVCDCINGWKGKTCMLRDSQCDRDTCKNGGICSDLGETFTCNCPKKFEGSTCQLSSIKACDSSPCHNGGTCVNSGDSFTCICKDGYEGPLCEADINNCNPFPCYNGGRCIDGINWYRCECAVGFAGPDCRVNINECASSPCTFGSTCIDGIGDYKCICPPGRTGRKCEEVVGKNPSPLSCEFNRRIYSDQTTWEHECNSCTCSNGAIKCSKIWCGPKNCISHQNTTEPLEVCGPQQSCVVQTEHNCFVSPCLPWGQCKDIDKINDPLPHSINTNCVPNVAELGSNCAKITLIFELKKMPVGITVEFICDTIRHFSIIRELSHDQNIYVLCGIQSGHPDTIEVLISSEQQSGNSDELDSELKSVVHQMTSIISHKRSNSSALSAVIEVTVETIVVNSAEKSEAGLLIPVICSVIGVVGLLVIILLFVCHFRPKKEIARRRAEAQYAEQKTNNENEENLRRYKNPLYAGTDKGGGTRKVSASEFHEVDIDKFENLEKSPMRLLSGRSDSPNDSNDWNNSSPPTKTVKKDINIEISRSRACARAAERELIEISRTIAADLQSENEVMV</sequence>
<dbReference type="GeneID" id="111130290"/>
<feature type="domain" description="EGF-like" evidence="18">
    <location>
        <begin position="766"/>
        <end position="802"/>
    </location>
</feature>
<evidence type="ECO:0000256" key="3">
    <source>
        <dbReference type="ARBA" id="ARBA00022536"/>
    </source>
</evidence>
<feature type="domain" description="EGF-like" evidence="18">
    <location>
        <begin position="728"/>
        <end position="764"/>
    </location>
</feature>
<dbReference type="InterPro" id="IPR001007">
    <property type="entry name" value="VWF_dom"/>
</dbReference>
<dbReference type="SMART" id="SM00179">
    <property type="entry name" value="EGF_CA"/>
    <property type="match status" value="14"/>
</dbReference>
<feature type="domain" description="EGF-like" evidence="18">
    <location>
        <begin position="651"/>
        <end position="687"/>
    </location>
</feature>
<dbReference type="GO" id="GO:0005112">
    <property type="term" value="F:Notch binding"/>
    <property type="evidence" value="ECO:0007669"/>
    <property type="project" value="InterPro"/>
</dbReference>
<dbReference type="OrthoDB" id="283575at2759"/>
<feature type="disulfide bond" evidence="13">
    <location>
        <begin position="184"/>
        <end position="196"/>
    </location>
</feature>
<dbReference type="PROSITE" id="PS01187">
    <property type="entry name" value="EGF_CA"/>
    <property type="match status" value="4"/>
</dbReference>
<feature type="domain" description="EGF-like" evidence="18">
    <location>
        <begin position="613"/>
        <end position="649"/>
    </location>
</feature>
<feature type="domain" description="EGF-like" evidence="18">
    <location>
        <begin position="357"/>
        <end position="393"/>
    </location>
</feature>
<dbReference type="FunFam" id="2.10.25.10:FF:000613">
    <property type="entry name" value="Delta-like protein"/>
    <property type="match status" value="1"/>
</dbReference>
<keyword evidence="9 14" id="KW-0472">Membrane</keyword>
<feature type="domain" description="EGF-like" evidence="18">
    <location>
        <begin position="395"/>
        <end position="431"/>
    </location>
</feature>
<feature type="signal peptide" evidence="17">
    <location>
        <begin position="1"/>
        <end position="20"/>
    </location>
</feature>
<protein>
    <recommendedName>
        <fullName evidence="14">Delta-like protein</fullName>
    </recommendedName>
</protein>
<feature type="domain" description="EGF-like" evidence="18">
    <location>
        <begin position="508"/>
        <end position="544"/>
    </location>
</feature>
<feature type="compositionally biased region" description="Low complexity" evidence="15">
    <location>
        <begin position="1177"/>
        <end position="1192"/>
    </location>
</feature>
<feature type="disulfide bond" evidence="12">
    <location>
        <begin position="639"/>
        <end position="648"/>
    </location>
</feature>
<dbReference type="InterPro" id="IPR026219">
    <property type="entry name" value="Jagged/Serrate"/>
</dbReference>
<dbReference type="GO" id="GO:0048468">
    <property type="term" value="P:cell development"/>
    <property type="evidence" value="ECO:0007669"/>
    <property type="project" value="UniProtKB-ARBA"/>
</dbReference>
<dbReference type="FunFam" id="2.10.25.10:FF:000117">
    <property type="entry name" value="Delta-like protein"/>
    <property type="match status" value="1"/>
</dbReference>
<dbReference type="GO" id="GO:0005509">
    <property type="term" value="F:calcium ion binding"/>
    <property type="evidence" value="ECO:0007669"/>
    <property type="project" value="InterPro"/>
</dbReference>
<dbReference type="PANTHER" id="PTHR12916">
    <property type="entry name" value="CYTOCHROME C OXIDASE POLYPEPTIDE VIC-2"/>
    <property type="match status" value="1"/>
</dbReference>
<dbReference type="GO" id="GO:0043005">
    <property type="term" value="C:neuron projection"/>
    <property type="evidence" value="ECO:0007669"/>
    <property type="project" value="UniProtKB-ARBA"/>
</dbReference>
<dbReference type="GO" id="GO:0048018">
    <property type="term" value="F:receptor ligand activity"/>
    <property type="evidence" value="ECO:0007669"/>
    <property type="project" value="UniProtKB-ARBA"/>
</dbReference>
<name>A0A8B8DZD4_CRAVI</name>
<keyword evidence="11" id="KW-0325">Glycoprotein</keyword>
<dbReference type="SMART" id="SM00215">
    <property type="entry name" value="VWC_out"/>
    <property type="match status" value="1"/>
</dbReference>
<evidence type="ECO:0000256" key="16">
    <source>
        <dbReference type="SAM" id="Phobius"/>
    </source>
</evidence>
<evidence type="ECO:0000256" key="15">
    <source>
        <dbReference type="SAM" id="MobiDB-lite"/>
    </source>
</evidence>
<dbReference type="GO" id="GO:0007435">
    <property type="term" value="P:salivary gland morphogenesis"/>
    <property type="evidence" value="ECO:0007669"/>
    <property type="project" value="UniProtKB-ARBA"/>
</dbReference>
<keyword evidence="3 12" id="KW-0245">EGF-like domain</keyword>
<dbReference type="SUPFAM" id="SSF57184">
    <property type="entry name" value="Growth factor receptor domain"/>
    <property type="match status" value="1"/>
</dbReference>
<comment type="subcellular location">
    <subcellularLocation>
        <location evidence="1 14">Membrane</location>
        <topology evidence="1 14">Single-pass type I membrane protein</topology>
    </subcellularLocation>
</comment>
<dbReference type="FunFam" id="2.10.25.10:FF:000066">
    <property type="entry name" value="FAT atypical cadherin 4"/>
    <property type="match status" value="1"/>
</dbReference>
<dbReference type="FunFam" id="2.10.25.10:FF:000122">
    <property type="entry name" value="Protein crumbs homolog 2"/>
    <property type="match status" value="2"/>
</dbReference>
<evidence type="ECO:0000256" key="2">
    <source>
        <dbReference type="ARBA" id="ARBA00022473"/>
    </source>
</evidence>
<keyword evidence="10 12" id="KW-1015">Disulfide bond</keyword>
<evidence type="ECO:0000256" key="13">
    <source>
        <dbReference type="PROSITE-ProRule" id="PRU00377"/>
    </source>
</evidence>
<dbReference type="GO" id="GO:0030855">
    <property type="term" value="P:epithelial cell differentiation"/>
    <property type="evidence" value="ECO:0007669"/>
    <property type="project" value="UniProtKB-ARBA"/>
</dbReference>
<dbReference type="FunFam" id="2.10.25.140:FF:000001">
    <property type="entry name" value="Delta-like protein"/>
    <property type="match status" value="1"/>
</dbReference>
<dbReference type="GO" id="GO:0030182">
    <property type="term" value="P:neuron differentiation"/>
    <property type="evidence" value="ECO:0007669"/>
    <property type="project" value="UniProtKB-ARBA"/>
</dbReference>
<dbReference type="PROSITE" id="PS00010">
    <property type="entry name" value="ASX_HYDROXYL"/>
    <property type="match status" value="11"/>
</dbReference>
<dbReference type="InterPro" id="IPR056986">
    <property type="entry name" value="JAG1_1/2_dom"/>
</dbReference>
<feature type="domain" description="EGF-like" evidence="18">
    <location>
        <begin position="433"/>
        <end position="468"/>
    </location>
</feature>
<feature type="disulfide bond" evidence="12">
    <location>
        <begin position="830"/>
        <end position="839"/>
    </location>
</feature>
<dbReference type="GO" id="GO:0016020">
    <property type="term" value="C:membrane"/>
    <property type="evidence" value="ECO:0007669"/>
    <property type="project" value="UniProtKB-SubCell"/>
</dbReference>
<feature type="disulfide bond" evidence="12">
    <location>
        <begin position="345"/>
        <end position="354"/>
    </location>
</feature>
<feature type="disulfide bond" evidence="12">
    <location>
        <begin position="307"/>
        <end position="316"/>
    </location>
</feature>
<evidence type="ECO:0000259" key="18">
    <source>
        <dbReference type="PROSITE" id="PS50026"/>
    </source>
</evidence>
<dbReference type="PRINTS" id="PR02059">
    <property type="entry name" value="JAGGEDFAMILY"/>
</dbReference>
<dbReference type="PROSITE" id="PS50026">
    <property type="entry name" value="EGF_3"/>
    <property type="match status" value="14"/>
</dbReference>
<dbReference type="FunFam" id="2.10.25.10:FF:000146">
    <property type="entry name" value="Putative neurogenic locus notch"/>
    <property type="match status" value="1"/>
</dbReference>
<keyword evidence="6 14" id="KW-0677">Repeat</keyword>
<dbReference type="Pfam" id="PF21700">
    <property type="entry name" value="EGF_DL_JAG"/>
    <property type="match status" value="1"/>
</dbReference>
<dbReference type="KEGG" id="cvn:111130290"/>
<feature type="chain" id="PRO_5034827344" description="Delta-like protein" evidence="17">
    <location>
        <begin position="21"/>
        <end position="1237"/>
    </location>
</feature>
<feature type="disulfide bond" evidence="12">
    <location>
        <begin position="496"/>
        <end position="505"/>
    </location>
</feature>
<dbReference type="InterPro" id="IPR000742">
    <property type="entry name" value="EGF"/>
</dbReference>
<dbReference type="InterPro" id="IPR000152">
    <property type="entry name" value="EGF-type_Asp/Asn_hydroxyl_site"/>
</dbReference>
<dbReference type="PRINTS" id="PR00010">
    <property type="entry name" value="EGFBLOOD"/>
</dbReference>
<dbReference type="InterPro" id="IPR018097">
    <property type="entry name" value="EGF_Ca-bd_CS"/>
</dbReference>
<dbReference type="PROSITE" id="PS01186">
    <property type="entry name" value="EGF_2"/>
    <property type="match status" value="11"/>
</dbReference>
<dbReference type="CDD" id="cd00054">
    <property type="entry name" value="EGF_CA"/>
    <property type="match status" value="12"/>
</dbReference>
<keyword evidence="4 14" id="KW-0812">Transmembrane</keyword>
<reference evidence="21" key="1">
    <citation type="submission" date="2025-08" db="UniProtKB">
        <authorList>
            <consortium name="RefSeq"/>
        </authorList>
    </citation>
    <scope>IDENTIFICATION</scope>
    <source>
        <tissue evidence="21">Whole sample</tissue>
    </source>
</reference>
<evidence type="ECO:0000256" key="7">
    <source>
        <dbReference type="ARBA" id="ARBA00022976"/>
    </source>
</evidence>
<evidence type="ECO:0000256" key="8">
    <source>
        <dbReference type="ARBA" id="ARBA00022989"/>
    </source>
</evidence>
<keyword evidence="8 14" id="KW-1133">Transmembrane helix</keyword>
<dbReference type="Pfam" id="PF25024">
    <property type="entry name" value="EGF_TEN"/>
    <property type="match status" value="1"/>
</dbReference>
<feature type="domain" description="DSL" evidence="19">
    <location>
        <begin position="169"/>
        <end position="213"/>
    </location>
</feature>
<evidence type="ECO:0000256" key="6">
    <source>
        <dbReference type="ARBA" id="ARBA00022737"/>
    </source>
</evidence>
<accession>A0A8B8DZD4</accession>
<dbReference type="Pfam" id="PF00008">
    <property type="entry name" value="EGF"/>
    <property type="match status" value="7"/>
</dbReference>
<dbReference type="FunFam" id="2.10.25.10:FF:000007">
    <property type="entry name" value="Delta-like protein"/>
    <property type="match status" value="1"/>
</dbReference>
<feature type="domain" description="EGF-like" evidence="18">
    <location>
        <begin position="689"/>
        <end position="725"/>
    </location>
</feature>
<dbReference type="Pfam" id="PF01414">
    <property type="entry name" value="DSL"/>
    <property type="match status" value="1"/>
</dbReference>
<feature type="disulfide bond" evidence="12">
    <location>
        <begin position="677"/>
        <end position="686"/>
    </location>
</feature>
<dbReference type="Gene3D" id="2.10.25.140">
    <property type="match status" value="1"/>
</dbReference>
<evidence type="ECO:0000259" key="19">
    <source>
        <dbReference type="PROSITE" id="PS51051"/>
    </source>
</evidence>
<evidence type="ECO:0000256" key="4">
    <source>
        <dbReference type="ARBA" id="ARBA00022692"/>
    </source>
</evidence>
<dbReference type="RefSeq" id="XP_022332849.1">
    <property type="nucleotide sequence ID" value="XM_022477141.1"/>
</dbReference>
<feature type="region of interest" description="Disordered" evidence="15">
    <location>
        <begin position="1171"/>
        <end position="1197"/>
    </location>
</feature>
<dbReference type="GO" id="GO:0090596">
    <property type="term" value="P:sensory organ morphogenesis"/>
    <property type="evidence" value="ECO:0007669"/>
    <property type="project" value="UniProtKB-ARBA"/>
</dbReference>
<dbReference type="Proteomes" id="UP000694844">
    <property type="component" value="Chromosome 4"/>
</dbReference>
<dbReference type="PROSITE" id="PS00022">
    <property type="entry name" value="EGF_1"/>
    <property type="match status" value="15"/>
</dbReference>
<dbReference type="PROSITE" id="PS51051">
    <property type="entry name" value="DSL"/>
    <property type="match status" value="1"/>
</dbReference>
<evidence type="ECO:0000256" key="12">
    <source>
        <dbReference type="PROSITE-ProRule" id="PRU00076"/>
    </source>
</evidence>
<keyword evidence="7" id="KW-0914">Notch signaling pathway</keyword>
<dbReference type="SMART" id="SM00214">
    <property type="entry name" value="VWC"/>
    <property type="match status" value="1"/>
</dbReference>
<keyword evidence="5 14" id="KW-0732">Signal</keyword>
<feature type="disulfide bond" evidence="12">
    <location>
        <begin position="601"/>
        <end position="610"/>
    </location>
</feature>
<evidence type="ECO:0000256" key="17">
    <source>
        <dbReference type="SAM" id="SignalP"/>
    </source>
</evidence>
<evidence type="ECO:0000256" key="10">
    <source>
        <dbReference type="ARBA" id="ARBA00023157"/>
    </source>
</evidence>
<gene>
    <name evidence="21" type="primary">LOC111130290</name>
</gene>
<feature type="disulfide bond" evidence="12">
    <location>
        <begin position="383"/>
        <end position="392"/>
    </location>
</feature>
<dbReference type="SMART" id="SM00181">
    <property type="entry name" value="EGF"/>
    <property type="match status" value="17"/>
</dbReference>
<dbReference type="SMART" id="SM00051">
    <property type="entry name" value="DSL"/>
    <property type="match status" value="1"/>
</dbReference>
<feature type="domain" description="EGF-like" evidence="18">
    <location>
        <begin position="279"/>
        <end position="317"/>
    </location>
</feature>
<dbReference type="Gene3D" id="2.60.40.3510">
    <property type="match status" value="1"/>
</dbReference>
<feature type="domain" description="EGF-like" evidence="18">
    <location>
        <begin position="571"/>
        <end position="611"/>
    </location>
</feature>
<organism evidence="20 21">
    <name type="scientific">Crassostrea virginica</name>
    <name type="common">Eastern oyster</name>
    <dbReference type="NCBI Taxonomy" id="6565"/>
    <lineage>
        <taxon>Eukaryota</taxon>
        <taxon>Metazoa</taxon>
        <taxon>Spiralia</taxon>
        <taxon>Lophotrochozoa</taxon>
        <taxon>Mollusca</taxon>
        <taxon>Bivalvia</taxon>
        <taxon>Autobranchia</taxon>
        <taxon>Pteriomorphia</taxon>
        <taxon>Ostreida</taxon>
        <taxon>Ostreoidea</taxon>
        <taxon>Ostreidae</taxon>
        <taxon>Crassostrea</taxon>
    </lineage>
</organism>
<dbReference type="InterPro" id="IPR001881">
    <property type="entry name" value="EGF-like_Ca-bd_dom"/>
</dbReference>
<feature type="disulfide bond" evidence="13">
    <location>
        <begin position="204"/>
        <end position="213"/>
    </location>
</feature>
<dbReference type="GO" id="GO:0007219">
    <property type="term" value="P:Notch signaling pathway"/>
    <property type="evidence" value="ECO:0007669"/>
    <property type="project" value="UniProtKB-KW"/>
</dbReference>
<proteinExistence type="predicted"/>
<feature type="disulfide bond" evidence="12">
    <location>
        <begin position="715"/>
        <end position="724"/>
    </location>
</feature>
<keyword evidence="2 14" id="KW-0217">Developmental protein</keyword>
<dbReference type="FunFam" id="2.10.25.10:FF:000148">
    <property type="entry name" value="Delta-like protein"/>
    <property type="match status" value="1"/>
</dbReference>
<dbReference type="FunFam" id="2.10.25.10:FF:000004">
    <property type="entry name" value="Neurogenic locus notch 1"/>
    <property type="match status" value="1"/>
</dbReference>
<dbReference type="FunFam" id="2.10.25.10:FF:000123">
    <property type="entry name" value="Crumbs homolog 1 (Drosophila)"/>
    <property type="match status" value="2"/>
</dbReference>
<dbReference type="Gene3D" id="2.10.25.10">
    <property type="entry name" value="Laminin"/>
    <property type="match status" value="15"/>
</dbReference>
<evidence type="ECO:0000256" key="14">
    <source>
        <dbReference type="RuleBase" id="RU280815"/>
    </source>
</evidence>
<dbReference type="Pfam" id="PF23575">
    <property type="entry name" value="JAG1"/>
    <property type="match status" value="1"/>
</dbReference>
<dbReference type="Pfam" id="PF07657">
    <property type="entry name" value="MNNL"/>
    <property type="match status" value="1"/>
</dbReference>
<comment type="function">
    <text evidence="14">Putative Notch ligand involved in the mediation of Notch signaling.</text>
</comment>
<dbReference type="PANTHER" id="PTHR12916:SF12">
    <property type="entry name" value="DELTA-LIKE PROTEIN"/>
    <property type="match status" value="1"/>
</dbReference>
<feature type="disulfide bond" evidence="12">
    <location>
        <begin position="792"/>
        <end position="801"/>
    </location>
</feature>
<dbReference type="GO" id="GO:0051240">
    <property type="term" value="P:positive regulation of multicellular organismal process"/>
    <property type="evidence" value="ECO:0007669"/>
    <property type="project" value="UniProtKB-ARBA"/>
</dbReference>
<evidence type="ECO:0000256" key="11">
    <source>
        <dbReference type="ARBA" id="ARBA00023180"/>
    </source>
</evidence>
<dbReference type="InterPro" id="IPR001774">
    <property type="entry name" value="DSL"/>
</dbReference>
<dbReference type="InterPro" id="IPR009030">
    <property type="entry name" value="Growth_fac_rcpt_cys_sf"/>
</dbReference>
<evidence type="ECO:0000313" key="20">
    <source>
        <dbReference type="Proteomes" id="UP000694844"/>
    </source>
</evidence>
<dbReference type="GO" id="GO:0035239">
    <property type="term" value="P:tube morphogenesis"/>
    <property type="evidence" value="ECO:0007669"/>
    <property type="project" value="UniProtKB-ARBA"/>
</dbReference>
<feature type="domain" description="EGF-like" evidence="18">
    <location>
        <begin position="475"/>
        <end position="506"/>
    </location>
</feature>
<dbReference type="InterPro" id="IPR011651">
    <property type="entry name" value="Notch_ligand_N"/>
</dbReference>
<feature type="disulfide bond" evidence="12">
    <location>
        <begin position="437"/>
        <end position="447"/>
    </location>
</feature>
<dbReference type="SUPFAM" id="SSF57196">
    <property type="entry name" value="EGF/Laminin"/>
    <property type="match status" value="11"/>
</dbReference>
<feature type="disulfide bond" evidence="12">
    <location>
        <begin position="754"/>
        <end position="763"/>
    </location>
</feature>
<evidence type="ECO:0000256" key="5">
    <source>
        <dbReference type="ARBA" id="ARBA00022729"/>
    </source>
</evidence>
<dbReference type="AlphaFoldDB" id="A0A8B8DZD4"/>
<dbReference type="GO" id="GO:0003008">
    <property type="term" value="P:system process"/>
    <property type="evidence" value="ECO:0007669"/>
    <property type="project" value="UniProtKB-ARBA"/>
</dbReference>
<feature type="disulfide bond" evidence="12">
    <location>
        <begin position="475"/>
        <end position="485"/>
    </location>
</feature>
<feature type="domain" description="EGF-like" evidence="18">
    <location>
        <begin position="804"/>
        <end position="840"/>
    </location>
</feature>
<evidence type="ECO:0000313" key="21">
    <source>
        <dbReference type="RefSeq" id="XP_022332849.1"/>
    </source>
</evidence>
<dbReference type="FunFam" id="2.10.25.10:FF:000018">
    <property type="entry name" value="Delta-like 1"/>
    <property type="match status" value="1"/>
</dbReference>
<keyword evidence="20" id="KW-1185">Reference proteome</keyword>
<evidence type="ECO:0000256" key="1">
    <source>
        <dbReference type="ARBA" id="ARBA00004479"/>
    </source>
</evidence>
<feature type="disulfide bond" evidence="12">
    <location>
        <begin position="458"/>
        <end position="467"/>
    </location>
</feature>
<feature type="disulfide bond" evidence="12">
    <location>
        <begin position="534"/>
        <end position="543"/>
    </location>
</feature>
<feature type="domain" description="EGF-like" evidence="18">
    <location>
        <begin position="319"/>
        <end position="355"/>
    </location>
</feature>
<evidence type="ECO:0000256" key="9">
    <source>
        <dbReference type="ARBA" id="ARBA00023136"/>
    </source>
</evidence>